<organism evidence="6 7">
    <name type="scientific">Corynebacterium anserum</name>
    <dbReference type="NCBI Taxonomy" id="2684406"/>
    <lineage>
        <taxon>Bacteria</taxon>
        <taxon>Bacillati</taxon>
        <taxon>Actinomycetota</taxon>
        <taxon>Actinomycetes</taxon>
        <taxon>Mycobacteriales</taxon>
        <taxon>Corynebacteriaceae</taxon>
        <taxon>Corynebacterium</taxon>
    </lineage>
</organism>
<name>A0A7G7YQR3_9CORY</name>
<protein>
    <submittedName>
        <fullName evidence="6">Flippase-like domain-containing protein</fullName>
    </submittedName>
</protein>
<dbReference type="AlphaFoldDB" id="A0A7G7YQR3"/>
<dbReference type="PANTHER" id="PTHR39087">
    <property type="entry name" value="UPF0104 MEMBRANE PROTEIN MJ1595"/>
    <property type="match status" value="1"/>
</dbReference>
<evidence type="ECO:0000313" key="7">
    <source>
        <dbReference type="Proteomes" id="UP000515275"/>
    </source>
</evidence>
<keyword evidence="3" id="KW-0812">Transmembrane</keyword>
<accession>A0A7G7YQR3</accession>
<reference evidence="6 7" key="1">
    <citation type="submission" date="2019-12" db="EMBL/GenBank/DDBJ databases">
        <title>Corynebacterium sp. nov., isolated from feces of the Anser Albifrons in China.</title>
        <authorList>
            <person name="Liu Q."/>
        </authorList>
    </citation>
    <scope>NUCLEOTIDE SEQUENCE [LARGE SCALE GENOMIC DNA]</scope>
    <source>
        <strain evidence="6 7">23H37-10</strain>
    </source>
</reference>
<evidence type="ECO:0000256" key="3">
    <source>
        <dbReference type="ARBA" id="ARBA00022692"/>
    </source>
</evidence>
<dbReference type="PANTHER" id="PTHR39087:SF2">
    <property type="entry name" value="UPF0104 MEMBRANE PROTEIN MJ1595"/>
    <property type="match status" value="1"/>
</dbReference>
<dbReference type="NCBIfam" id="TIGR00374">
    <property type="entry name" value="flippase-like domain"/>
    <property type="match status" value="1"/>
</dbReference>
<sequence length="324" mass="34805">MWFARDRMYFIGEGWRALKTADLKWILAGCVFVALSMVAQAEVMVIPLRSAGVNVKRRTANVLCMAANAWSSTFPGGPAMSVAMIFREQLKWGATPVIASWYMVLSGVLSGAGMAILAIGSIFFLGLKVQPFTLVLSLVTLAALAFFTNWIASNPSKVENWLISCARVFAGWRKKPKDYYTDNIRGFADQLSAIQLPLPQLAMAIAASLLNWIFEIFCLLACILAVAGEPPIAGVVLSFLLAKLAGQAQITPGGLGPVDVALTTSLVAIAAMTSVQAFAAVIVYRMIGFIGLTAVGWLIYFGAKLARPIFDTDPTRPCPATDDA</sequence>
<dbReference type="Proteomes" id="UP000515275">
    <property type="component" value="Chromosome"/>
</dbReference>
<dbReference type="GO" id="GO:0005886">
    <property type="term" value="C:plasma membrane"/>
    <property type="evidence" value="ECO:0007669"/>
    <property type="project" value="UniProtKB-SubCell"/>
</dbReference>
<keyword evidence="2" id="KW-1003">Cell membrane</keyword>
<comment type="subcellular location">
    <subcellularLocation>
        <location evidence="1">Cell membrane</location>
        <topology evidence="1">Multi-pass membrane protein</topology>
    </subcellularLocation>
</comment>
<evidence type="ECO:0000256" key="5">
    <source>
        <dbReference type="ARBA" id="ARBA00023136"/>
    </source>
</evidence>
<keyword evidence="5" id="KW-0472">Membrane</keyword>
<dbReference type="KEGG" id="cans:GP473_00665"/>
<evidence type="ECO:0000256" key="1">
    <source>
        <dbReference type="ARBA" id="ARBA00004651"/>
    </source>
</evidence>
<evidence type="ECO:0000256" key="2">
    <source>
        <dbReference type="ARBA" id="ARBA00022475"/>
    </source>
</evidence>
<dbReference type="InterPro" id="IPR022791">
    <property type="entry name" value="L-PG_synthase/AglD"/>
</dbReference>
<evidence type="ECO:0000313" key="6">
    <source>
        <dbReference type="EMBL" id="QNH96833.1"/>
    </source>
</evidence>
<keyword evidence="4" id="KW-1133">Transmembrane helix</keyword>
<evidence type="ECO:0000256" key="4">
    <source>
        <dbReference type="ARBA" id="ARBA00022989"/>
    </source>
</evidence>
<keyword evidence="7" id="KW-1185">Reference proteome</keyword>
<dbReference type="EMBL" id="CP046883">
    <property type="protein sequence ID" value="QNH96833.1"/>
    <property type="molecule type" value="Genomic_DNA"/>
</dbReference>
<proteinExistence type="predicted"/>
<dbReference type="Pfam" id="PF03706">
    <property type="entry name" value="LPG_synthase_TM"/>
    <property type="match status" value="1"/>
</dbReference>
<gene>
    <name evidence="6" type="ORF">GP473_00665</name>
</gene>